<dbReference type="InterPro" id="IPR050465">
    <property type="entry name" value="UPF0194_transport"/>
</dbReference>
<proteinExistence type="predicted"/>
<gene>
    <name evidence="5" type="ORF">NG821_11585</name>
</gene>
<feature type="transmembrane region" description="Helical" evidence="3">
    <location>
        <begin position="16"/>
        <end position="39"/>
    </location>
</feature>
<evidence type="ECO:0000256" key="1">
    <source>
        <dbReference type="ARBA" id="ARBA00004196"/>
    </source>
</evidence>
<name>A0ABT1BZF6_9BACT</name>
<evidence type="ECO:0000259" key="4">
    <source>
        <dbReference type="Pfam" id="PF25967"/>
    </source>
</evidence>
<accession>A0ABT1BZF6</accession>
<sequence length="417" mass="47961">MDIKIEKKKYAIPRKYWPYMGGVIVIAGILIILATGHFASTMNVDRRGISICNVTRQQFNDYVSLDGNVAPISIVQISPEEGGIVTEKVVDEGAHVRKGDIIVRLSNSNLDLQILSAESELAEKQDLLRNTQVSMEQEGMTNKNEKLQQDMDIERKYRKFQHEAMLYKEQLIAKEEFLEAKEDYLLAKKKHALIMKQLAGDERYRKAQLEEMSDNLENMHRNVLLVRRRKENLNIRSQINGEVGELDVELGQNIEPGQKIGQINDLSDYKVEAMIDEHYIDRVHPGLKATFQQDGKNYSLTLHKVYPEVEDGRFKIDFTFQGRRPENIRTGQTYYLDLQLGESKPAVIIPKGTFYSVTGGNWIFVLDKSGRKAYRRKIQIGRQNPQYYEVLEGLEPGEKVIVSGYEAYKDNEVLKIE</sequence>
<comment type="subcellular location">
    <subcellularLocation>
        <location evidence="1">Cell envelope</location>
    </subcellularLocation>
</comment>
<protein>
    <submittedName>
        <fullName evidence="5">HlyD family efflux transporter periplasmic adaptor subunit</fullName>
    </submittedName>
</protein>
<keyword evidence="3" id="KW-1133">Transmembrane helix</keyword>
<reference evidence="5 6" key="1">
    <citation type="submission" date="2022-06" db="EMBL/GenBank/DDBJ databases">
        <title>A taxonomic note on the genus Prevotella: Description of four novel genera and emended description of the genera Hallella and Xylanibacter.</title>
        <authorList>
            <person name="Hitch T.C.A."/>
        </authorList>
    </citation>
    <scope>NUCLEOTIDE SEQUENCE [LARGE SCALE GENOMIC DNA]</scope>
    <source>
        <strain evidence="5 6">DSM 100619</strain>
    </source>
</reference>
<dbReference type="PANTHER" id="PTHR32347">
    <property type="entry name" value="EFFLUX SYSTEM COMPONENT YKNX-RELATED"/>
    <property type="match status" value="1"/>
</dbReference>
<dbReference type="SUPFAM" id="SSF111369">
    <property type="entry name" value="HlyD-like secretion proteins"/>
    <property type="match status" value="1"/>
</dbReference>
<evidence type="ECO:0000256" key="3">
    <source>
        <dbReference type="SAM" id="Phobius"/>
    </source>
</evidence>
<evidence type="ECO:0000313" key="6">
    <source>
        <dbReference type="Proteomes" id="UP001204015"/>
    </source>
</evidence>
<dbReference type="Gene3D" id="2.40.50.100">
    <property type="match status" value="1"/>
</dbReference>
<dbReference type="EMBL" id="JAMXLY010000061">
    <property type="protein sequence ID" value="MCO6026468.1"/>
    <property type="molecule type" value="Genomic_DNA"/>
</dbReference>
<keyword evidence="2" id="KW-0175">Coiled coil</keyword>
<dbReference type="InterPro" id="IPR058627">
    <property type="entry name" value="MdtA-like_C"/>
</dbReference>
<evidence type="ECO:0000256" key="2">
    <source>
        <dbReference type="ARBA" id="ARBA00023054"/>
    </source>
</evidence>
<dbReference type="PANTHER" id="PTHR32347:SF23">
    <property type="entry name" value="BLL5650 PROTEIN"/>
    <property type="match status" value="1"/>
</dbReference>
<evidence type="ECO:0000313" key="5">
    <source>
        <dbReference type="EMBL" id="MCO6026468.1"/>
    </source>
</evidence>
<dbReference type="RefSeq" id="WP_252761819.1">
    <property type="nucleotide sequence ID" value="NZ_JAMXLY010000061.1"/>
</dbReference>
<organism evidence="5 6">
    <name type="scientific">Segatella cerevisiae</name>
    <dbReference type="NCBI Taxonomy" id="2053716"/>
    <lineage>
        <taxon>Bacteria</taxon>
        <taxon>Pseudomonadati</taxon>
        <taxon>Bacteroidota</taxon>
        <taxon>Bacteroidia</taxon>
        <taxon>Bacteroidales</taxon>
        <taxon>Prevotellaceae</taxon>
        <taxon>Segatella</taxon>
    </lineage>
</organism>
<keyword evidence="3" id="KW-0472">Membrane</keyword>
<comment type="caution">
    <text evidence="5">The sequence shown here is derived from an EMBL/GenBank/DDBJ whole genome shotgun (WGS) entry which is preliminary data.</text>
</comment>
<feature type="domain" description="Multidrug resistance protein MdtA-like C-terminal permuted SH3" evidence="4">
    <location>
        <begin position="346"/>
        <end position="405"/>
    </location>
</feature>
<keyword evidence="6" id="KW-1185">Reference proteome</keyword>
<dbReference type="Gene3D" id="2.40.30.170">
    <property type="match status" value="1"/>
</dbReference>
<dbReference type="Gene3D" id="2.40.420.20">
    <property type="match status" value="1"/>
</dbReference>
<dbReference type="Proteomes" id="UP001204015">
    <property type="component" value="Unassembled WGS sequence"/>
</dbReference>
<keyword evidence="3" id="KW-0812">Transmembrane</keyword>
<dbReference type="Gene3D" id="1.10.287.470">
    <property type="entry name" value="Helix hairpin bin"/>
    <property type="match status" value="1"/>
</dbReference>
<dbReference type="Pfam" id="PF25967">
    <property type="entry name" value="RND-MFP_C"/>
    <property type="match status" value="1"/>
</dbReference>